<dbReference type="Proteomes" id="UP001279734">
    <property type="component" value="Unassembled WGS sequence"/>
</dbReference>
<evidence type="ECO:0000313" key="4">
    <source>
        <dbReference type="Proteomes" id="UP001279734"/>
    </source>
</evidence>
<evidence type="ECO:0000256" key="1">
    <source>
        <dbReference type="SAM" id="MobiDB-lite"/>
    </source>
</evidence>
<evidence type="ECO:0000256" key="2">
    <source>
        <dbReference type="SAM" id="Phobius"/>
    </source>
</evidence>
<keyword evidence="2" id="KW-0812">Transmembrane</keyword>
<sequence>MHIWPSMKIRDSFKISYLKNVEWNLDRMNSQKQFEASQKPLDGDKVSARNENPSSATNTKSRASWIVALFWDLLMILSCCYCCGVFDPEDDSEQLLS</sequence>
<feature type="compositionally biased region" description="Polar residues" evidence="1">
    <location>
        <begin position="49"/>
        <end position="59"/>
    </location>
</feature>
<gene>
    <name evidence="3" type="ORF">Nepgr_001233</name>
</gene>
<keyword evidence="2" id="KW-0472">Membrane</keyword>
<keyword evidence="2" id="KW-1133">Transmembrane helix</keyword>
<comment type="caution">
    <text evidence="3">The sequence shown here is derived from an EMBL/GenBank/DDBJ whole genome shotgun (WGS) entry which is preliminary data.</text>
</comment>
<feature type="region of interest" description="Disordered" evidence="1">
    <location>
        <begin position="34"/>
        <end position="59"/>
    </location>
</feature>
<protein>
    <submittedName>
        <fullName evidence="3">Uncharacterized protein</fullName>
    </submittedName>
</protein>
<keyword evidence="4" id="KW-1185">Reference proteome</keyword>
<dbReference type="PANTHER" id="PTHR37263:SF2">
    <property type="entry name" value="EXPRESSED PROTEIN"/>
    <property type="match status" value="1"/>
</dbReference>
<evidence type="ECO:0000313" key="3">
    <source>
        <dbReference type="EMBL" id="GMG99393.1"/>
    </source>
</evidence>
<accession>A0AAD3P7W5</accession>
<dbReference type="AlphaFoldDB" id="A0AAD3P7W5"/>
<name>A0AAD3P7W5_NEPGR</name>
<feature type="transmembrane region" description="Helical" evidence="2">
    <location>
        <begin position="65"/>
        <end position="87"/>
    </location>
</feature>
<proteinExistence type="predicted"/>
<reference evidence="3" key="1">
    <citation type="submission" date="2023-05" db="EMBL/GenBank/DDBJ databases">
        <title>Nepenthes gracilis genome sequencing.</title>
        <authorList>
            <person name="Fukushima K."/>
        </authorList>
    </citation>
    <scope>NUCLEOTIDE SEQUENCE</scope>
    <source>
        <strain evidence="3">SING2019-196</strain>
    </source>
</reference>
<dbReference type="EMBL" id="BSYO01000001">
    <property type="protein sequence ID" value="GMG99393.1"/>
    <property type="molecule type" value="Genomic_DNA"/>
</dbReference>
<dbReference type="PANTHER" id="PTHR37263">
    <property type="entry name" value="EXPRESSED PROTEIN"/>
    <property type="match status" value="1"/>
</dbReference>
<organism evidence="3 4">
    <name type="scientific">Nepenthes gracilis</name>
    <name type="common">Slender pitcher plant</name>
    <dbReference type="NCBI Taxonomy" id="150966"/>
    <lineage>
        <taxon>Eukaryota</taxon>
        <taxon>Viridiplantae</taxon>
        <taxon>Streptophyta</taxon>
        <taxon>Embryophyta</taxon>
        <taxon>Tracheophyta</taxon>
        <taxon>Spermatophyta</taxon>
        <taxon>Magnoliopsida</taxon>
        <taxon>eudicotyledons</taxon>
        <taxon>Gunneridae</taxon>
        <taxon>Pentapetalae</taxon>
        <taxon>Caryophyllales</taxon>
        <taxon>Nepenthaceae</taxon>
        <taxon>Nepenthes</taxon>
    </lineage>
</organism>